<evidence type="ECO:0000256" key="8">
    <source>
        <dbReference type="ARBA" id="ARBA00022833"/>
    </source>
</evidence>
<evidence type="ECO:0000256" key="1">
    <source>
        <dbReference type="ARBA" id="ARBA00022478"/>
    </source>
</evidence>
<dbReference type="InterPro" id="IPR037068">
    <property type="entry name" value="DNA_primase_core_N_sf"/>
</dbReference>
<dbReference type="Pfam" id="PF01807">
    <property type="entry name" value="Zn_ribbon_DnaG"/>
    <property type="match status" value="1"/>
</dbReference>
<dbReference type="Gene3D" id="3.90.580.10">
    <property type="entry name" value="Zinc finger, CHC2-type domain"/>
    <property type="match status" value="1"/>
</dbReference>
<keyword evidence="6" id="KW-0479">Metal-binding</keyword>
<evidence type="ECO:0000256" key="3">
    <source>
        <dbReference type="ARBA" id="ARBA00022679"/>
    </source>
</evidence>
<dbReference type="Pfam" id="PF13155">
    <property type="entry name" value="Toprim_2"/>
    <property type="match status" value="1"/>
</dbReference>
<dbReference type="Gene3D" id="3.40.1360.10">
    <property type="match status" value="1"/>
</dbReference>
<feature type="domain" description="Toprim" evidence="12">
    <location>
        <begin position="212"/>
        <end position="293"/>
    </location>
</feature>
<protein>
    <submittedName>
        <fullName evidence="13">DNA primase</fullName>
    </submittedName>
</protein>
<dbReference type="EMBL" id="BMAT01004542">
    <property type="protein sequence ID" value="GFR75433.1"/>
    <property type="molecule type" value="Genomic_DNA"/>
</dbReference>
<dbReference type="GO" id="GO:0006269">
    <property type="term" value="P:DNA replication, synthesis of primer"/>
    <property type="evidence" value="ECO:0007669"/>
    <property type="project" value="UniProtKB-KW"/>
</dbReference>
<dbReference type="Pfam" id="PF08275">
    <property type="entry name" value="DNAG_N"/>
    <property type="match status" value="1"/>
</dbReference>
<dbReference type="InterPro" id="IPR034151">
    <property type="entry name" value="TOPRIM_DnaG_bac"/>
</dbReference>
<dbReference type="InterPro" id="IPR006295">
    <property type="entry name" value="DNA_primase_DnaG"/>
</dbReference>
<keyword evidence="1" id="KW-0240">DNA-directed RNA polymerase</keyword>
<evidence type="ECO:0000256" key="7">
    <source>
        <dbReference type="ARBA" id="ARBA00022771"/>
    </source>
</evidence>
<evidence type="ECO:0000256" key="6">
    <source>
        <dbReference type="ARBA" id="ARBA00022723"/>
    </source>
</evidence>
<evidence type="ECO:0000259" key="12">
    <source>
        <dbReference type="PROSITE" id="PS50880"/>
    </source>
</evidence>
<dbReference type="PROSITE" id="PS50880">
    <property type="entry name" value="TOPRIM"/>
    <property type="match status" value="1"/>
</dbReference>
<keyword evidence="4" id="KW-0548">Nucleotidyltransferase</keyword>
<gene>
    <name evidence="13" type="ORF">ElyMa_002188300</name>
</gene>
<evidence type="ECO:0000256" key="10">
    <source>
        <dbReference type="ARBA" id="ARBA00023125"/>
    </source>
</evidence>
<keyword evidence="2" id="KW-0639">Primosome</keyword>
<keyword evidence="10" id="KW-0238">DNA-binding</keyword>
<dbReference type="AlphaFoldDB" id="A0AAV4FQ30"/>
<sequence length="608" mass="69451">MVSPSKQIWKDFSSGKGGNAISFLIEHERVSYVEAIKYLAKKYGIEVEERELTEKEKQDSKISQSLLVINGFAQEFFENTLWNSQEGKSLALTYFKERGFSDEIMKQFNLGYSTKSRDAFTKEAIKKQFKVDLLEKTGLTVINQGRQFDRFSGRIIFPIYSLGGQVLGFGGRILSNNKKTAKYINSPESEVYKKSEILYGIFQAKQELSKKDNCILVEGYTDVIQFHQAGICNTVASSGTALTPGQVRLIQRFTKNITLVYDNDRAGIEASFRGVDTILENGLNVEICLLPEGEDPDSFAKNNSADEVNNYIKKNSKDFITSKAELYKNEIDDPIKKSEIINGIVESISKISDLVTQEIYVKECASIMNISEKTLFSSLSTKAHRQRLQKFRKERTQPSPLSVISEGTPTCKISFQDVLERTIIKVLLLYGHLEVFFDDYNLDMDRNGKPLVSKIKVKKKVFEKIFLDLQEDEITFSNSIFKAIFEIIMTVFQNSEKLNIENLISKLSPEQAQHVSGILMESEKYKLAMWESKNVFVKSEEKGIAQLIQDTIIDFRHLMIEKIIDQIESDIAEKNSGEEPDKKEEVLEYIKLNNLLLTIFNRRIIKKS</sequence>
<dbReference type="SMART" id="SM00493">
    <property type="entry name" value="TOPRIM"/>
    <property type="match status" value="1"/>
</dbReference>
<dbReference type="PANTHER" id="PTHR30313">
    <property type="entry name" value="DNA PRIMASE"/>
    <property type="match status" value="1"/>
</dbReference>
<dbReference type="GO" id="GO:0000428">
    <property type="term" value="C:DNA-directed RNA polymerase complex"/>
    <property type="evidence" value="ECO:0007669"/>
    <property type="project" value="UniProtKB-KW"/>
</dbReference>
<keyword evidence="11" id="KW-0804">Transcription</keyword>
<keyword evidence="14" id="KW-1185">Reference proteome</keyword>
<dbReference type="PANTHER" id="PTHR30313:SF2">
    <property type="entry name" value="DNA PRIMASE"/>
    <property type="match status" value="1"/>
</dbReference>
<dbReference type="InterPro" id="IPR002694">
    <property type="entry name" value="Znf_CHC2"/>
</dbReference>
<dbReference type="SMART" id="SM00400">
    <property type="entry name" value="ZnF_CHCC"/>
    <property type="match status" value="1"/>
</dbReference>
<dbReference type="InterPro" id="IPR019475">
    <property type="entry name" value="DNA_primase_DnaB-bd"/>
</dbReference>
<proteinExistence type="predicted"/>
<keyword evidence="9" id="KW-0460">Magnesium</keyword>
<dbReference type="GO" id="GO:0005737">
    <property type="term" value="C:cytoplasm"/>
    <property type="evidence" value="ECO:0007669"/>
    <property type="project" value="TreeGrafter"/>
</dbReference>
<dbReference type="NCBIfam" id="TIGR01391">
    <property type="entry name" value="dnaG"/>
    <property type="match status" value="1"/>
</dbReference>
<evidence type="ECO:0000256" key="9">
    <source>
        <dbReference type="ARBA" id="ARBA00022842"/>
    </source>
</evidence>
<accession>A0AAV4FQ30</accession>
<keyword evidence="7" id="KW-0863">Zinc-finger</keyword>
<comment type="caution">
    <text evidence="13">The sequence shown here is derived from an EMBL/GenBank/DDBJ whole genome shotgun (WGS) entry which is preliminary data.</text>
</comment>
<dbReference type="Pfam" id="PF10410">
    <property type="entry name" value="DnaB_bind"/>
    <property type="match status" value="1"/>
</dbReference>
<evidence type="ECO:0000313" key="13">
    <source>
        <dbReference type="EMBL" id="GFR75433.1"/>
    </source>
</evidence>
<dbReference type="SUPFAM" id="SSF57783">
    <property type="entry name" value="Zinc beta-ribbon"/>
    <property type="match status" value="1"/>
</dbReference>
<organism evidence="13 14">
    <name type="scientific">Elysia marginata</name>
    <dbReference type="NCBI Taxonomy" id="1093978"/>
    <lineage>
        <taxon>Eukaryota</taxon>
        <taxon>Metazoa</taxon>
        <taxon>Spiralia</taxon>
        <taxon>Lophotrochozoa</taxon>
        <taxon>Mollusca</taxon>
        <taxon>Gastropoda</taxon>
        <taxon>Heterobranchia</taxon>
        <taxon>Euthyneura</taxon>
        <taxon>Panpulmonata</taxon>
        <taxon>Sacoglossa</taxon>
        <taxon>Placobranchoidea</taxon>
        <taxon>Plakobranchidae</taxon>
        <taxon>Elysia</taxon>
    </lineage>
</organism>
<keyword evidence="8" id="KW-0862">Zinc</keyword>
<dbReference type="GO" id="GO:0003899">
    <property type="term" value="F:DNA-directed RNA polymerase activity"/>
    <property type="evidence" value="ECO:0007669"/>
    <property type="project" value="InterPro"/>
</dbReference>
<dbReference type="GO" id="GO:0003677">
    <property type="term" value="F:DNA binding"/>
    <property type="evidence" value="ECO:0007669"/>
    <property type="project" value="UniProtKB-KW"/>
</dbReference>
<keyword evidence="3" id="KW-0808">Transferase</keyword>
<reference evidence="13 14" key="1">
    <citation type="journal article" date="2021" name="Elife">
        <title>Chloroplast acquisition without the gene transfer in kleptoplastic sea slugs, Plakobranchus ocellatus.</title>
        <authorList>
            <person name="Maeda T."/>
            <person name="Takahashi S."/>
            <person name="Yoshida T."/>
            <person name="Shimamura S."/>
            <person name="Takaki Y."/>
            <person name="Nagai Y."/>
            <person name="Toyoda A."/>
            <person name="Suzuki Y."/>
            <person name="Arimoto A."/>
            <person name="Ishii H."/>
            <person name="Satoh N."/>
            <person name="Nishiyama T."/>
            <person name="Hasebe M."/>
            <person name="Maruyama T."/>
            <person name="Minagawa J."/>
            <person name="Obokata J."/>
            <person name="Shigenobu S."/>
        </authorList>
    </citation>
    <scope>NUCLEOTIDE SEQUENCE [LARGE SCALE GENOMIC DNA]</scope>
</reference>
<name>A0AAV4FQ30_9GAST</name>
<dbReference type="InterPro" id="IPR036977">
    <property type="entry name" value="DNA_primase_Znf_CHC2"/>
</dbReference>
<keyword evidence="5" id="KW-0235">DNA replication</keyword>
<evidence type="ECO:0000256" key="2">
    <source>
        <dbReference type="ARBA" id="ARBA00022515"/>
    </source>
</evidence>
<evidence type="ECO:0000256" key="4">
    <source>
        <dbReference type="ARBA" id="ARBA00022695"/>
    </source>
</evidence>
<evidence type="ECO:0000256" key="11">
    <source>
        <dbReference type="ARBA" id="ARBA00023163"/>
    </source>
</evidence>
<dbReference type="CDD" id="cd03364">
    <property type="entry name" value="TOPRIM_DnaG_primases"/>
    <property type="match status" value="1"/>
</dbReference>
<evidence type="ECO:0000256" key="5">
    <source>
        <dbReference type="ARBA" id="ARBA00022705"/>
    </source>
</evidence>
<dbReference type="Proteomes" id="UP000762676">
    <property type="component" value="Unassembled WGS sequence"/>
</dbReference>
<dbReference type="Gene3D" id="3.90.980.10">
    <property type="entry name" value="DNA primase, catalytic core, N-terminal domain"/>
    <property type="match status" value="1"/>
</dbReference>
<dbReference type="InterPro" id="IPR013264">
    <property type="entry name" value="DNAG_N"/>
</dbReference>
<evidence type="ECO:0000313" key="14">
    <source>
        <dbReference type="Proteomes" id="UP000762676"/>
    </source>
</evidence>
<dbReference type="GO" id="GO:0008270">
    <property type="term" value="F:zinc ion binding"/>
    <property type="evidence" value="ECO:0007669"/>
    <property type="project" value="UniProtKB-KW"/>
</dbReference>
<dbReference type="InterPro" id="IPR006171">
    <property type="entry name" value="TOPRIM_dom"/>
</dbReference>
<dbReference type="InterPro" id="IPR050219">
    <property type="entry name" value="DnaG_primase"/>
</dbReference>
<dbReference type="SUPFAM" id="SSF56731">
    <property type="entry name" value="DNA primase core"/>
    <property type="match status" value="1"/>
</dbReference>